<accession>A0A3S2WBE6</accession>
<dbReference type="PANTHER" id="PTHR41786:SF1">
    <property type="entry name" value="6-HYDROXYMETHYLPTERIN DIPHOSPHOKINASE MPTE-LIKE DOMAIN-CONTAINING PROTEIN"/>
    <property type="match status" value="1"/>
</dbReference>
<sequence length="653" mass="72780">MAEGLFERNLEAMRNYQPHLAPRFDGVVQPYSRVVGNAEEGTLNIDLGHSVLYDGDAVTSTTKQVEAYKSVQYQRILQGWPGEPEDHDRVAERLVRAGVGYLQGRDVMGRDHEVDPDGGYLIVFGLGLGLHLEPLIDRLDVRSVIVVEQFDEFVFHAMHQVELAPLFEKIHRRNGLLNFVIHDTPEVIANFLFYMMRQDSFGLIDGSYIYDHYPSFVLAEAKKRFLDRLPLLSSNPGFFEDEQVMIRNYVGNVTSQDALVYADKPRVAKRTPVIVCGSGPSIDDGAEFVRKHKDDAVVISCGTGLGALLGHGIYPDYHVEIENTPGPVEIIKSLAETYDLSRISLIASNTVRPELAACFGKRMLFFRDSVCSSKLFGQRFGEIYYAAPTVANTAARIALGMGFRDLYLVGVDLGSRDAEMHHGRHSVYVADEAFLATHPEHLNATKYTISAPGNFGGTVQTNHSFLYASVSFSGLIARYKNAEVRNLSDGIRIPGAIPCLPQSAVLEGDISRKSRELERLRGEFDAAERREMAPPEKLAILAESLDQFYQSFESVLEAAPAESLDLRQLYDSFKALLEDSAAPDVDVCIQRMHVGTMMVCFTFLYRAYRRMDEAERAPFFEFFRSTMLELLGEMRQSSAALAADLHAKAAAAA</sequence>
<dbReference type="Proteomes" id="UP000287447">
    <property type="component" value="Unassembled WGS sequence"/>
</dbReference>
<feature type="domain" description="Glycosyltransferase Maf N-terminal" evidence="2">
    <location>
        <begin position="5"/>
        <end position="232"/>
    </location>
</feature>
<dbReference type="InterPro" id="IPR002826">
    <property type="entry name" value="MptE-like"/>
</dbReference>
<protein>
    <submittedName>
        <fullName evidence="3">DUF115 domain-containing protein</fullName>
    </submittedName>
</protein>
<dbReference type="Pfam" id="PF20157">
    <property type="entry name" value="Maf_flag10_N"/>
    <property type="match status" value="1"/>
</dbReference>
<evidence type="ECO:0000259" key="1">
    <source>
        <dbReference type="Pfam" id="PF01973"/>
    </source>
</evidence>
<name>A0A3S2WBE6_9PROT</name>
<comment type="caution">
    <text evidence="3">The sequence shown here is derived from an EMBL/GenBank/DDBJ whole genome shotgun (WGS) entry which is preliminary data.</text>
</comment>
<keyword evidence="4" id="KW-1185">Reference proteome</keyword>
<dbReference type="Pfam" id="PF01973">
    <property type="entry name" value="MptE-like"/>
    <property type="match status" value="1"/>
</dbReference>
<dbReference type="OrthoDB" id="7254531at2"/>
<organism evidence="3 4">
    <name type="scientific">Hwanghaeella grinnelliae</name>
    <dbReference type="NCBI Taxonomy" id="2500179"/>
    <lineage>
        <taxon>Bacteria</taxon>
        <taxon>Pseudomonadati</taxon>
        <taxon>Pseudomonadota</taxon>
        <taxon>Alphaproteobacteria</taxon>
        <taxon>Rhodospirillales</taxon>
        <taxon>Rhodospirillaceae</taxon>
        <taxon>Hwanghaeella</taxon>
    </lineage>
</organism>
<evidence type="ECO:0000313" key="4">
    <source>
        <dbReference type="Proteomes" id="UP000287447"/>
    </source>
</evidence>
<evidence type="ECO:0000313" key="3">
    <source>
        <dbReference type="EMBL" id="RVU38545.1"/>
    </source>
</evidence>
<dbReference type="InterPro" id="IPR045376">
    <property type="entry name" value="Maf_N"/>
</dbReference>
<dbReference type="EMBL" id="SADE01000001">
    <property type="protein sequence ID" value="RVU38545.1"/>
    <property type="molecule type" value="Genomic_DNA"/>
</dbReference>
<feature type="domain" description="6-hydroxymethylpterin diphosphokinase MptE-like" evidence="1">
    <location>
        <begin position="269"/>
        <end position="416"/>
    </location>
</feature>
<dbReference type="AlphaFoldDB" id="A0A3S2WBE6"/>
<evidence type="ECO:0000259" key="2">
    <source>
        <dbReference type="Pfam" id="PF20157"/>
    </source>
</evidence>
<dbReference type="PANTHER" id="PTHR41786">
    <property type="entry name" value="MOTILITY ACCESSORY FACTOR MAF"/>
    <property type="match status" value="1"/>
</dbReference>
<gene>
    <name evidence="3" type="ORF">EOI86_04480</name>
</gene>
<dbReference type="RefSeq" id="WP_127763917.1">
    <property type="nucleotide sequence ID" value="NZ_SADE01000001.1"/>
</dbReference>
<reference evidence="4" key="1">
    <citation type="submission" date="2019-01" db="EMBL/GenBank/DDBJ databases">
        <title>Gri0909 isolated from a small marine red alga.</title>
        <authorList>
            <person name="Kim J."/>
            <person name="Jeong S.E."/>
            <person name="Jeon C.O."/>
        </authorList>
    </citation>
    <scope>NUCLEOTIDE SEQUENCE [LARGE SCALE GENOMIC DNA]</scope>
    <source>
        <strain evidence="4">Gri0909</strain>
    </source>
</reference>
<proteinExistence type="predicted"/>